<dbReference type="Proteomes" id="UP000028837">
    <property type="component" value="Unassembled WGS sequence"/>
</dbReference>
<dbReference type="VEuPathDB" id="ToxoDB:TGDOM2_249400"/>
<reference evidence="2 3" key="1">
    <citation type="submission" date="2014-02" db="EMBL/GenBank/DDBJ databases">
        <authorList>
            <person name="Sibley D."/>
            <person name="Venepally P."/>
            <person name="Karamycheva S."/>
            <person name="Hadjithomas M."/>
            <person name="Khan A."/>
            <person name="Brunk B."/>
            <person name="Roos D."/>
            <person name="Caler E."/>
            <person name="Lorenzi H."/>
        </authorList>
    </citation>
    <scope>NUCLEOTIDE SEQUENCE [LARGE SCALE GENOMIC DNA]</scope>
    <source>
        <strain evidence="2 3">GAB2-2007-GAL-DOM2</strain>
    </source>
</reference>
<comment type="caution">
    <text evidence="2">The sequence shown here is derived from an EMBL/GenBank/DDBJ whole genome shotgun (WGS) entry which is preliminary data.</text>
</comment>
<proteinExistence type="predicted"/>
<sequence length="282" mass="32128">MCYENFIIPGDANFISTSDCGPYTHRQSTPLERFPTHRKSAPRSWSHSRRDSPMAATRFSQMFFISRKFRVATNADLFYPSPKDACYGEKPARVRERGSIHTPFERCSPVGTPVHFQTAHPQTLRCMYTPRAASKHCVAFLRAAERKFFPRNAKLSLPTRLLETFSRVREGTSTFSNALLRSLSRTLHCTRTHAPLLHANTLSDIHESRTAHTEAKRETRPSCRRALQAAFTTPSRLQPPFAVRCVERAVNPRIAFKKRSNAALPSSSILKNSQTRSLYLFE</sequence>
<gene>
    <name evidence="2" type="ORF">TGDOM2_249400</name>
</gene>
<dbReference type="AlphaFoldDB" id="A0A086KPJ9"/>
<dbReference type="EMBL" id="AHZU02000286">
    <property type="protein sequence ID" value="KFG46317.1"/>
    <property type="molecule type" value="Genomic_DNA"/>
</dbReference>
<evidence type="ECO:0000256" key="1">
    <source>
        <dbReference type="SAM" id="MobiDB-lite"/>
    </source>
</evidence>
<accession>A0A086KPJ9</accession>
<name>A0A086KPJ9_TOXGO</name>
<organism evidence="2 3">
    <name type="scientific">Toxoplasma gondii GAB2-2007-GAL-DOM2</name>
    <dbReference type="NCBI Taxonomy" id="1130820"/>
    <lineage>
        <taxon>Eukaryota</taxon>
        <taxon>Sar</taxon>
        <taxon>Alveolata</taxon>
        <taxon>Apicomplexa</taxon>
        <taxon>Conoidasida</taxon>
        <taxon>Coccidia</taxon>
        <taxon>Eucoccidiorida</taxon>
        <taxon>Eimeriorina</taxon>
        <taxon>Sarcocystidae</taxon>
        <taxon>Toxoplasma</taxon>
    </lineage>
</organism>
<evidence type="ECO:0000313" key="2">
    <source>
        <dbReference type="EMBL" id="KFG46317.1"/>
    </source>
</evidence>
<evidence type="ECO:0000313" key="3">
    <source>
        <dbReference type="Proteomes" id="UP000028837"/>
    </source>
</evidence>
<protein>
    <submittedName>
        <fullName evidence="2">Uncharacterized protein</fullName>
    </submittedName>
</protein>
<feature type="region of interest" description="Disordered" evidence="1">
    <location>
        <begin position="27"/>
        <end position="52"/>
    </location>
</feature>